<gene>
    <name evidence="3" type="ORF">G5714_016507</name>
</gene>
<protein>
    <recommendedName>
        <fullName evidence="2">Paraneoplastic antigen Ma-like N-terminal domain-containing protein</fullName>
    </recommendedName>
</protein>
<proteinExistence type="predicted"/>
<feature type="region of interest" description="Disordered" evidence="1">
    <location>
        <begin position="178"/>
        <end position="265"/>
    </location>
</feature>
<reference evidence="3 4" key="1">
    <citation type="submission" date="2020-04" db="EMBL/GenBank/DDBJ databases">
        <title>Chromosome-level genome assembly of a cyprinid fish Onychostoma macrolepis by integration of Nanopore Sequencing, Bionano and Hi-C technology.</title>
        <authorList>
            <person name="Wang D."/>
        </authorList>
    </citation>
    <scope>NUCLEOTIDE SEQUENCE [LARGE SCALE GENOMIC DNA]</scope>
    <source>
        <strain evidence="3">SWU-2019</strain>
        <tissue evidence="3">Muscle</tissue>
    </source>
</reference>
<feature type="compositionally biased region" description="Basic and acidic residues" evidence="1">
    <location>
        <begin position="191"/>
        <end position="215"/>
    </location>
</feature>
<comment type="caution">
    <text evidence="3">The sequence shown here is derived from an EMBL/GenBank/DDBJ whole genome shotgun (WGS) entry which is preliminary data.</text>
</comment>
<sequence length="280" mass="31392">MERSKELVSELKGWCRGEALDEAHAVMVLIQEDVDPSAIEETMQTVKCLGRVRVRGCIYNSQLNRYLVLCECKEVVKGEIVPFEVLPIAGGGPWPVVIADAETRATMQDCNTGTQQAPDADPPAKPKTRADTRKRSQRNSTPETQELQEFSDSSSDMEYYVTHRVTRRESVPRVLNTARPVIELEEDPETEHDPKAEPVHENDSDPEEVDHHSEPELEDEEGETEVVLEETSEAGSESDQEELSKKAAFDRPAPAHEHGTEDNHWKAQALILRGAWSTNP</sequence>
<feature type="compositionally biased region" description="Acidic residues" evidence="1">
    <location>
        <begin position="216"/>
        <end position="241"/>
    </location>
</feature>
<name>A0A7J6C9A9_9TELE</name>
<evidence type="ECO:0000313" key="3">
    <source>
        <dbReference type="EMBL" id="KAF4103624.1"/>
    </source>
</evidence>
<feature type="compositionally biased region" description="Basic and acidic residues" evidence="1">
    <location>
        <begin position="242"/>
        <end position="265"/>
    </location>
</feature>
<organism evidence="3 4">
    <name type="scientific">Onychostoma macrolepis</name>
    <dbReference type="NCBI Taxonomy" id="369639"/>
    <lineage>
        <taxon>Eukaryota</taxon>
        <taxon>Metazoa</taxon>
        <taxon>Chordata</taxon>
        <taxon>Craniata</taxon>
        <taxon>Vertebrata</taxon>
        <taxon>Euteleostomi</taxon>
        <taxon>Actinopterygii</taxon>
        <taxon>Neopterygii</taxon>
        <taxon>Teleostei</taxon>
        <taxon>Ostariophysi</taxon>
        <taxon>Cypriniformes</taxon>
        <taxon>Cyprinidae</taxon>
        <taxon>Acrossocheilinae</taxon>
        <taxon>Onychostoma</taxon>
    </lineage>
</organism>
<dbReference type="EMBL" id="JAAMOB010000016">
    <property type="protein sequence ID" value="KAF4103624.1"/>
    <property type="molecule type" value="Genomic_DNA"/>
</dbReference>
<dbReference type="Proteomes" id="UP000579812">
    <property type="component" value="Unassembled WGS sequence"/>
</dbReference>
<feature type="domain" description="Paraneoplastic antigen Ma-like N-terminal" evidence="2">
    <location>
        <begin position="10"/>
        <end position="97"/>
    </location>
</feature>
<evidence type="ECO:0000259" key="2">
    <source>
        <dbReference type="Pfam" id="PF20846"/>
    </source>
</evidence>
<dbReference type="InterPro" id="IPR048271">
    <property type="entry name" value="PNMA_N"/>
</dbReference>
<dbReference type="Pfam" id="PF20846">
    <property type="entry name" value="PNMA_N"/>
    <property type="match status" value="1"/>
</dbReference>
<feature type="compositionally biased region" description="Basic and acidic residues" evidence="1">
    <location>
        <begin position="122"/>
        <end position="134"/>
    </location>
</feature>
<dbReference type="AlphaFoldDB" id="A0A7J6C9A9"/>
<dbReference type="InterPro" id="IPR026523">
    <property type="entry name" value="PNMA"/>
</dbReference>
<keyword evidence="4" id="KW-1185">Reference proteome</keyword>
<dbReference type="PANTHER" id="PTHR23095">
    <property type="entry name" value="PARANEOPLASTIC ANTIGEN"/>
    <property type="match status" value="1"/>
</dbReference>
<evidence type="ECO:0000256" key="1">
    <source>
        <dbReference type="SAM" id="MobiDB-lite"/>
    </source>
</evidence>
<dbReference type="PANTHER" id="PTHR23095:SF51">
    <property type="entry name" value="PARANEOPLASTIC ANTIGEN MA1 HOMOLOG-RELATED"/>
    <property type="match status" value="1"/>
</dbReference>
<accession>A0A7J6C9A9</accession>
<feature type="region of interest" description="Disordered" evidence="1">
    <location>
        <begin position="111"/>
        <end position="155"/>
    </location>
</feature>
<feature type="compositionally biased region" description="Polar residues" evidence="1">
    <location>
        <begin position="138"/>
        <end position="155"/>
    </location>
</feature>
<evidence type="ECO:0000313" key="4">
    <source>
        <dbReference type="Proteomes" id="UP000579812"/>
    </source>
</evidence>